<evidence type="ECO:0000256" key="5">
    <source>
        <dbReference type="ARBA" id="ARBA00060046"/>
    </source>
</evidence>
<evidence type="ECO:0000313" key="10">
    <source>
        <dbReference type="Proteomes" id="UP000694395"/>
    </source>
</evidence>
<reference evidence="9" key="3">
    <citation type="submission" date="2025-09" db="UniProtKB">
        <authorList>
            <consortium name="Ensembl"/>
        </authorList>
    </citation>
    <scope>IDENTIFICATION</scope>
</reference>
<reference evidence="9" key="1">
    <citation type="submission" date="2020-07" db="EMBL/GenBank/DDBJ databases">
        <title>A long reads based de novo assembly of the rainbow trout Arlee double haploid line genome.</title>
        <authorList>
            <person name="Gao G."/>
            <person name="Palti Y."/>
        </authorList>
    </citation>
    <scope>NUCLEOTIDE SEQUENCE [LARGE SCALE GENOMIC DNA]</scope>
</reference>
<dbReference type="Pfam" id="PF00536">
    <property type="entry name" value="SAM_1"/>
    <property type="match status" value="2"/>
</dbReference>
<dbReference type="FunFam" id="1.10.150.50:FF:000017">
    <property type="entry name" value="Liprin-beta-1 isoform 1"/>
    <property type="match status" value="1"/>
</dbReference>
<feature type="coiled-coil region" evidence="6">
    <location>
        <begin position="165"/>
        <end position="271"/>
    </location>
</feature>
<comment type="similarity">
    <text evidence="1">Belongs to the liprin family. Liprin-beta subfamily.</text>
</comment>
<sequence length="987" mass="112210">MMSDASDMLAAALEQMDGIIAGSKAMDYSNGLFDCQSPTSPFMGSLRALNLLEDLRGVLELMDTEEREGLRCQIPDATADSLVDWLQQGHLMSNGHHISMGGDLYQERLSRLEGDKESLVLQVSVLTDQVEAQGEKIRDLDMCLDEHREKLNTTEEMLQQELLCRTALETQKQDLMAEVSNLKLNSFEKDRLHFDFSDNEDMVLEMNELRYRVTEMESERVQYEKKLKSTKSLMAKLSSLKIKVGQMQYEKQRKENKLQALKEELAMLRRHLEGRDGELRRLHDETGFRGITPVGMDIGDRGDIMGRNVEVQRMKKAVESLMAANEEKDRKIEELRQSLLHYKTVQDRSSMQGKKGLRNHVLSLKQCLLSCLIATTPVRARERRWLKVMRPPIHNPTKPHCFLTQRASNPEASRTNVSEETPCTWQPWLACTAAPERLLNDGNVNLICQLFSATVQNKAVEEISKISERPPKSPSSSHPVTTEDDRFGNKKARSSFGRGFFKIKGGKRTDAILDAPHDCHHGDMAVLMSSETEREEGTDHLDLAGLPQRSANSDSTNTLTSVTSTTSPECKKKSKGIKGLFGKLRRSQSTTFNLDDNLSEAVEFKRGGVRATAGPRLGWSRDLHDLDTPFARWSKEQVCDWLQEQGLGLYLNMARVWISSGQTLLQGSQQDLERELGIKHPLHRKKLQLALQALGSEEDDNKGKLDYNWVTRWLDDIGLPQYKTQFDEGRVDGRMLHYMTVDDLLSLKVGSVLHHLSIKRAIQVLRLNNYEPNCLRRRPSDENNITPAEISQWTNHRVMEWLRSVDLAEYAPNLRGSGVHGGLMVLEPRFNVETMALLLNIPPNKTLLRRHLATHFNLLVGSEAQGLKQDCLENPDYTLLTATAKVKPRKMSFGSFGSLRKKRQDDSEEYVCPMDVEMPKGRSFQKGYELQLYEDDIDRLEQMEDSEGTVRQIGAFSEGIQNLTVRRNLLFFSVLIVLKCYVDMVCG</sequence>
<dbReference type="FunFam" id="1.10.150.50:FF:000005">
    <property type="entry name" value="Liprin-beta-1 isoform 1"/>
    <property type="match status" value="1"/>
</dbReference>
<evidence type="ECO:0000256" key="3">
    <source>
        <dbReference type="ARBA" id="ARBA00022737"/>
    </source>
</evidence>
<dbReference type="InterPro" id="IPR058914">
    <property type="entry name" value="LIPB1/2_CC"/>
</dbReference>
<dbReference type="CDD" id="cd09569">
    <property type="entry name" value="SAM_liprin-beta1_2_repeat3"/>
    <property type="match status" value="1"/>
</dbReference>
<keyword evidence="10" id="KW-1185">Reference proteome</keyword>
<evidence type="ECO:0000256" key="1">
    <source>
        <dbReference type="ARBA" id="ARBA00007547"/>
    </source>
</evidence>
<dbReference type="PANTHER" id="PTHR12587:SF16">
    <property type="entry name" value="LIPRIN-BETA-1"/>
    <property type="match status" value="1"/>
</dbReference>
<dbReference type="Pfam" id="PF07647">
    <property type="entry name" value="SAM_2"/>
    <property type="match status" value="1"/>
</dbReference>
<dbReference type="InterPro" id="IPR037618">
    <property type="entry name" value="LIPB1/2_SAM_2nd"/>
</dbReference>
<dbReference type="InterPro" id="IPR037619">
    <property type="entry name" value="LIPB1/2_SAM_3rd"/>
</dbReference>
<proteinExistence type="inferred from homology"/>
<dbReference type="Proteomes" id="UP000694395">
    <property type="component" value="Chromosome 2"/>
</dbReference>
<dbReference type="CDD" id="cd09566">
    <property type="entry name" value="SAM_liprin-beta1_2_repeat2"/>
    <property type="match status" value="1"/>
</dbReference>
<evidence type="ECO:0000256" key="2">
    <source>
        <dbReference type="ARBA" id="ARBA00022553"/>
    </source>
</evidence>
<feature type="coiled-coil region" evidence="6">
    <location>
        <begin position="311"/>
        <end position="338"/>
    </location>
</feature>
<reference evidence="9" key="2">
    <citation type="submission" date="2025-08" db="UniProtKB">
        <authorList>
            <consortium name="Ensembl"/>
        </authorList>
    </citation>
    <scope>IDENTIFICATION</scope>
</reference>
<dbReference type="InterPro" id="IPR001660">
    <property type="entry name" value="SAM"/>
</dbReference>
<evidence type="ECO:0000256" key="4">
    <source>
        <dbReference type="ARBA" id="ARBA00023054"/>
    </source>
</evidence>
<organism evidence="9 10">
    <name type="scientific">Oncorhynchus mykiss</name>
    <name type="common">Rainbow trout</name>
    <name type="synonym">Salmo gairdneri</name>
    <dbReference type="NCBI Taxonomy" id="8022"/>
    <lineage>
        <taxon>Eukaryota</taxon>
        <taxon>Metazoa</taxon>
        <taxon>Chordata</taxon>
        <taxon>Craniata</taxon>
        <taxon>Vertebrata</taxon>
        <taxon>Euteleostomi</taxon>
        <taxon>Actinopterygii</taxon>
        <taxon>Neopterygii</taxon>
        <taxon>Teleostei</taxon>
        <taxon>Protacanthopterygii</taxon>
        <taxon>Salmoniformes</taxon>
        <taxon>Salmonidae</taxon>
        <taxon>Salmoninae</taxon>
        <taxon>Oncorhynchus</taxon>
    </lineage>
</organism>
<comment type="function">
    <text evidence="5">May regulate the disassembly of focal adhesions. Did not bind receptor-like tyrosine phosphatases type 2A.</text>
</comment>
<evidence type="ECO:0000259" key="8">
    <source>
        <dbReference type="PROSITE" id="PS50105"/>
    </source>
</evidence>
<feature type="compositionally biased region" description="Low complexity" evidence="7">
    <location>
        <begin position="553"/>
        <end position="567"/>
    </location>
</feature>
<dbReference type="AlphaFoldDB" id="A0A8C7RW66"/>
<feature type="region of interest" description="Disordered" evidence="7">
    <location>
        <begin position="544"/>
        <end position="574"/>
    </location>
</feature>
<accession>A0A8C7RW66</accession>
<keyword evidence="4 6" id="KW-0175">Coiled coil</keyword>
<name>A0A8C7RW66_ONCMY</name>
<feature type="domain" description="SAM" evidence="8">
    <location>
        <begin position="633"/>
        <end position="697"/>
    </location>
</feature>
<gene>
    <name evidence="9" type="primary">ppfibp1b</name>
</gene>
<dbReference type="PROSITE" id="PS50105">
    <property type="entry name" value="SAM_DOMAIN"/>
    <property type="match status" value="2"/>
</dbReference>
<dbReference type="GO" id="GO:0007528">
    <property type="term" value="P:neuromuscular junction development"/>
    <property type="evidence" value="ECO:0007669"/>
    <property type="project" value="TreeGrafter"/>
</dbReference>
<dbReference type="Gene3D" id="1.10.150.50">
    <property type="entry name" value="Transcription Factor, Ets-1"/>
    <property type="match status" value="3"/>
</dbReference>
<evidence type="ECO:0000256" key="6">
    <source>
        <dbReference type="SAM" id="Coils"/>
    </source>
</evidence>
<dbReference type="SUPFAM" id="SSF47769">
    <property type="entry name" value="SAM/Pointed domain"/>
    <property type="match status" value="3"/>
</dbReference>
<dbReference type="PANTHER" id="PTHR12587">
    <property type="entry name" value="LAR INTERACTING PROTEIN LIP -RELATED PROTEIN"/>
    <property type="match status" value="1"/>
</dbReference>
<dbReference type="CDD" id="cd09563">
    <property type="entry name" value="SAM_liprin-beta1_2_repeat1"/>
    <property type="match status" value="1"/>
</dbReference>
<keyword evidence="3" id="KW-0677">Repeat</keyword>
<dbReference type="SMART" id="SM00454">
    <property type="entry name" value="SAM"/>
    <property type="match status" value="3"/>
</dbReference>
<dbReference type="GO" id="GO:0005829">
    <property type="term" value="C:cytosol"/>
    <property type="evidence" value="ECO:0007669"/>
    <property type="project" value="UniProtKB-ARBA"/>
</dbReference>
<dbReference type="GeneTree" id="ENSGT01050000244951"/>
<dbReference type="Ensembl" id="ENSOMYT00000064541.2">
    <property type="protein sequence ID" value="ENSOMYP00000059289.2"/>
    <property type="gene ID" value="ENSOMYG00000024160.2"/>
</dbReference>
<dbReference type="FunFam" id="1.10.150.50:FF:000007">
    <property type="entry name" value="Liprin-beta-1 isoform 1"/>
    <property type="match status" value="1"/>
</dbReference>
<evidence type="ECO:0000256" key="7">
    <source>
        <dbReference type="SAM" id="MobiDB-lite"/>
    </source>
</evidence>
<protein>
    <submittedName>
        <fullName evidence="9">PPFIA binding protein 1b</fullName>
    </submittedName>
</protein>
<dbReference type="InterPro" id="IPR013761">
    <property type="entry name" value="SAM/pointed_sf"/>
</dbReference>
<dbReference type="InterPro" id="IPR029515">
    <property type="entry name" value="Liprin"/>
</dbReference>
<keyword evidence="2" id="KW-0597">Phosphoprotein</keyword>
<dbReference type="Pfam" id="PF26022">
    <property type="entry name" value="CC_Liprin_beta"/>
    <property type="match status" value="1"/>
</dbReference>
<evidence type="ECO:0000313" key="9">
    <source>
        <dbReference type="Ensembl" id="ENSOMYP00000059289.2"/>
    </source>
</evidence>
<dbReference type="GO" id="GO:0048786">
    <property type="term" value="C:presynaptic active zone"/>
    <property type="evidence" value="ECO:0007669"/>
    <property type="project" value="TreeGrafter"/>
</dbReference>
<feature type="domain" description="SAM" evidence="8">
    <location>
        <begin position="705"/>
        <end position="768"/>
    </location>
</feature>
<feature type="region of interest" description="Disordered" evidence="7">
    <location>
        <begin position="463"/>
        <end position="491"/>
    </location>
</feature>
<dbReference type="InterPro" id="IPR037617">
    <property type="entry name" value="LIPB1/2_SAM_1"/>
</dbReference>